<keyword evidence="3" id="KW-0503">Monooxygenase</keyword>
<evidence type="ECO:0000313" key="3">
    <source>
        <dbReference type="RefSeq" id="WP_028310754.1"/>
    </source>
</evidence>
<dbReference type="AlphaFoldDB" id="A0A8B6X325"/>
<dbReference type="Gene3D" id="3.30.70.100">
    <property type="match status" value="1"/>
</dbReference>
<evidence type="ECO:0000259" key="1">
    <source>
        <dbReference type="Pfam" id="PF03992"/>
    </source>
</evidence>
<keyword evidence="3" id="KW-0560">Oxidoreductase</keyword>
<dbReference type="RefSeq" id="WP_028310754.1">
    <property type="nucleotide sequence ID" value="NZ_AXWS01000007.1"/>
</dbReference>
<dbReference type="GO" id="GO:0004497">
    <property type="term" value="F:monooxygenase activity"/>
    <property type="evidence" value="ECO:0007669"/>
    <property type="project" value="UniProtKB-KW"/>
</dbReference>
<evidence type="ECO:0000313" key="2">
    <source>
        <dbReference type="Proteomes" id="UP000675920"/>
    </source>
</evidence>
<dbReference type="Pfam" id="PF03992">
    <property type="entry name" value="ABM"/>
    <property type="match status" value="1"/>
</dbReference>
<feature type="domain" description="ABM" evidence="1">
    <location>
        <begin position="21"/>
        <end position="76"/>
    </location>
</feature>
<name>A0A8B6X325_9BURK</name>
<organism evidence="2 3">
    <name type="scientific">Derxia gummosa DSM 723</name>
    <dbReference type="NCBI Taxonomy" id="1121388"/>
    <lineage>
        <taxon>Bacteria</taxon>
        <taxon>Pseudomonadati</taxon>
        <taxon>Pseudomonadota</taxon>
        <taxon>Betaproteobacteria</taxon>
        <taxon>Burkholderiales</taxon>
        <taxon>Alcaligenaceae</taxon>
        <taxon>Derxia</taxon>
    </lineage>
</organism>
<keyword evidence="2" id="KW-1185">Reference proteome</keyword>
<sequence length="101" mass="11315">MTPETLRFQILSQPGSDFAPALHYAASVLREAPGCLGVELMRSTRHERLWLLSLLWTSGSRAGSYRRLPAFTQFMALVQAMAEEMQETDPAEPVGEHWQPG</sequence>
<protein>
    <submittedName>
        <fullName evidence="3">Antibiotic biosynthesis monooxygenase</fullName>
    </submittedName>
</protein>
<proteinExistence type="predicted"/>
<dbReference type="InterPro" id="IPR011008">
    <property type="entry name" value="Dimeric_a/b-barrel"/>
</dbReference>
<reference evidence="3" key="1">
    <citation type="journal article" date="2003" name="BMC Microbiol.">
        <title>New knowledge from old: in silico discovery of novel protein domains in Streptomyces coelicolor.</title>
        <authorList>
            <person name="Yeats C."/>
            <person name="Bentley S."/>
            <person name="Bateman A."/>
        </authorList>
    </citation>
    <scope>NUCLEOTIDE SEQUENCE</scope>
</reference>
<reference evidence="3" key="2">
    <citation type="submission" date="2025-08" db="UniProtKB">
        <authorList>
            <consortium name="RefSeq"/>
        </authorList>
    </citation>
    <scope>IDENTIFICATION</scope>
</reference>
<dbReference type="SUPFAM" id="SSF54909">
    <property type="entry name" value="Dimeric alpha+beta barrel"/>
    <property type="match status" value="1"/>
</dbReference>
<dbReference type="OrthoDB" id="9798157at2"/>
<dbReference type="InterPro" id="IPR007138">
    <property type="entry name" value="ABM_dom"/>
</dbReference>
<dbReference type="Proteomes" id="UP000675920">
    <property type="component" value="Unplaced"/>
</dbReference>
<accession>A0A8B6X325</accession>